<dbReference type="RefSeq" id="WP_344798313.1">
    <property type="nucleotide sequence ID" value="NZ_BAABBN010000007.1"/>
</dbReference>
<feature type="signal peptide" evidence="1">
    <location>
        <begin position="1"/>
        <end position="28"/>
    </location>
</feature>
<gene>
    <name evidence="2" type="ORF">GCM10022277_20970</name>
</gene>
<dbReference type="Proteomes" id="UP001501565">
    <property type="component" value="Unassembled WGS sequence"/>
</dbReference>
<evidence type="ECO:0000313" key="2">
    <source>
        <dbReference type="EMBL" id="GAA3924898.1"/>
    </source>
</evidence>
<dbReference type="EMBL" id="BAABBN010000007">
    <property type="protein sequence ID" value="GAA3924898.1"/>
    <property type="molecule type" value="Genomic_DNA"/>
</dbReference>
<dbReference type="SUPFAM" id="SSF69318">
    <property type="entry name" value="Integrin alpha N-terminal domain"/>
    <property type="match status" value="1"/>
</dbReference>
<organism evidence="2 3">
    <name type="scientific">Litoribacillus peritrichatus</name>
    <dbReference type="NCBI Taxonomy" id="718191"/>
    <lineage>
        <taxon>Bacteria</taxon>
        <taxon>Pseudomonadati</taxon>
        <taxon>Pseudomonadota</taxon>
        <taxon>Gammaproteobacteria</taxon>
        <taxon>Oceanospirillales</taxon>
        <taxon>Oceanospirillaceae</taxon>
        <taxon>Litoribacillus</taxon>
    </lineage>
</organism>
<comment type="caution">
    <text evidence="2">The sequence shown here is derived from an EMBL/GenBank/DDBJ whole genome shotgun (WGS) entry which is preliminary data.</text>
</comment>
<reference evidence="3" key="1">
    <citation type="journal article" date="2019" name="Int. J. Syst. Evol. Microbiol.">
        <title>The Global Catalogue of Microorganisms (GCM) 10K type strain sequencing project: providing services to taxonomists for standard genome sequencing and annotation.</title>
        <authorList>
            <consortium name="The Broad Institute Genomics Platform"/>
            <consortium name="The Broad Institute Genome Sequencing Center for Infectious Disease"/>
            <person name="Wu L."/>
            <person name="Ma J."/>
        </authorList>
    </citation>
    <scope>NUCLEOTIDE SEQUENCE [LARGE SCALE GENOMIC DNA]</scope>
    <source>
        <strain evidence="3">JCM 17551</strain>
    </source>
</reference>
<name>A0ABP7MNT3_9GAMM</name>
<proteinExistence type="predicted"/>
<accession>A0ABP7MNT3</accession>
<keyword evidence="1" id="KW-0732">Signal</keyword>
<dbReference type="PROSITE" id="PS51257">
    <property type="entry name" value="PROKAR_LIPOPROTEIN"/>
    <property type="match status" value="1"/>
</dbReference>
<dbReference type="Gene3D" id="2.180.10.10">
    <property type="entry name" value="RHS repeat-associated core"/>
    <property type="match status" value="1"/>
</dbReference>
<protein>
    <submittedName>
        <fullName evidence="2">Uncharacterized protein</fullName>
    </submittedName>
</protein>
<feature type="chain" id="PRO_5045471126" evidence="1">
    <location>
        <begin position="29"/>
        <end position="603"/>
    </location>
</feature>
<dbReference type="InterPro" id="IPR028994">
    <property type="entry name" value="Integrin_alpha_N"/>
</dbReference>
<evidence type="ECO:0000256" key="1">
    <source>
        <dbReference type="SAM" id="SignalP"/>
    </source>
</evidence>
<evidence type="ECO:0000313" key="3">
    <source>
        <dbReference type="Proteomes" id="UP001501565"/>
    </source>
</evidence>
<sequence length="603" mass="68238">MFSQITRLSLALSLCSAFLTGCSSNSSSSDSDEVLTGQFTDSPVSGLTYTTPTQSGVTDANGSFKYLEGETVTFSIGATTLGSSPAQATVTPFDLREITRDIQDGINILTRSSADQTHHAFLNIATLLQTLDQDGDPENGIEITSEVSALLSDIRINFDQSYFRFKRDPSFRTLINSANDQATFSEHRPVRPPWLVMDHLYTQQKIQLPLMETSYSEDTNGDGVNEFRTTWFLNDQSYLARIEKDTDSDGIADNIENMTYDNLGMLIQLSEENNEENSPNIVSHWSYDANLKPTQQIKQFSTGVEHIQTSIFDAYGNQTYYGEDKDGDGVPEFTEHWLYNENGEQILYEEDYNGDGTPESITETIFDVNSTSTRTAYDFDLDGLPEVEALVIEKFNEKSQPISTSYTSNVVFFNYSFFYFYDEQGNQIRQESDNDNNGTIDVVYFSYYDNENNKILTESDYGADGSIDARTLYSYNEMGQETRIEVDNDNDGIFDSITSYEFENGNRIRNEEDTDGDGIIDESKTYTYDDYGNKTRYEWDKDGDGSADYIQASTYSGSLSWRPFFEAVTDNINYPAVRIRLELPEPILQENPTTRIILQKPNL</sequence>
<keyword evidence="3" id="KW-1185">Reference proteome</keyword>